<dbReference type="AlphaFoldDB" id="A0A9N8DSA1"/>
<dbReference type="Gene3D" id="3.40.50.720">
    <property type="entry name" value="NAD(P)-binding Rossmann-like Domain"/>
    <property type="match status" value="1"/>
</dbReference>
<sequence>MSLHPPTTKSVIVVGDGYAAKNTLQSLVARHGGSVTVVAGVSNPETFTPMAGVIPTKANMWDKYALAETLKERNYARLFLVLPGHADRLHVGMNGLHAAREAGIKQVVVISVLTADTRTDVDGHFRPLKDDVKTLGRVSAVGREDNDAASLDESPPPLPLLAQAPMVRRISSTSVRNNVSSDHSSASGGSQDVSDPSKCLRIQRRNIVEGWFPMKVKIVQFSLPSFDPKSRAGKPVNATSDNGISLLEQALMGPYHSKVATASGIPTTPVDDSHVAGSSQLPDDGTLLNKAPTVWQEYLESLVPPGETVEVPKEISFTASPTPLAPAAVAPVPPFNVANIDRFSPQADQRPVQNDRLVGLIQALQARQRALTYHPGWM</sequence>
<protein>
    <submittedName>
        <fullName evidence="2">Inherit from COG: epimerase dehydratase</fullName>
    </submittedName>
</protein>
<proteinExistence type="predicted"/>
<keyword evidence="3" id="KW-1185">Reference proteome</keyword>
<reference evidence="2" key="1">
    <citation type="submission" date="2020-06" db="EMBL/GenBank/DDBJ databases">
        <authorList>
            <consortium name="Plant Systems Biology data submission"/>
        </authorList>
    </citation>
    <scope>NUCLEOTIDE SEQUENCE</scope>
    <source>
        <strain evidence="2">D6</strain>
    </source>
</reference>
<evidence type="ECO:0000313" key="3">
    <source>
        <dbReference type="Proteomes" id="UP001153069"/>
    </source>
</evidence>
<dbReference type="SUPFAM" id="SSF51735">
    <property type="entry name" value="NAD(P)-binding Rossmann-fold domains"/>
    <property type="match status" value="1"/>
</dbReference>
<dbReference type="InterPro" id="IPR036291">
    <property type="entry name" value="NAD(P)-bd_dom_sf"/>
</dbReference>
<evidence type="ECO:0000313" key="2">
    <source>
        <dbReference type="EMBL" id="CAB9508112.1"/>
    </source>
</evidence>
<gene>
    <name evidence="2" type="ORF">SEMRO_334_G119770.1</name>
</gene>
<comment type="caution">
    <text evidence="2">The sequence shown here is derived from an EMBL/GenBank/DDBJ whole genome shotgun (WGS) entry which is preliminary data.</text>
</comment>
<feature type="region of interest" description="Disordered" evidence="1">
    <location>
        <begin position="171"/>
        <end position="198"/>
    </location>
</feature>
<organism evidence="2 3">
    <name type="scientific">Seminavis robusta</name>
    <dbReference type="NCBI Taxonomy" id="568900"/>
    <lineage>
        <taxon>Eukaryota</taxon>
        <taxon>Sar</taxon>
        <taxon>Stramenopiles</taxon>
        <taxon>Ochrophyta</taxon>
        <taxon>Bacillariophyta</taxon>
        <taxon>Bacillariophyceae</taxon>
        <taxon>Bacillariophycidae</taxon>
        <taxon>Naviculales</taxon>
        <taxon>Naviculaceae</taxon>
        <taxon>Seminavis</taxon>
    </lineage>
</organism>
<evidence type="ECO:0000256" key="1">
    <source>
        <dbReference type="SAM" id="MobiDB-lite"/>
    </source>
</evidence>
<dbReference type="OrthoDB" id="300709at2759"/>
<dbReference type="Proteomes" id="UP001153069">
    <property type="component" value="Unassembled WGS sequence"/>
</dbReference>
<dbReference type="EMBL" id="CAICTM010000333">
    <property type="protein sequence ID" value="CAB9508112.1"/>
    <property type="molecule type" value="Genomic_DNA"/>
</dbReference>
<name>A0A9N8DSA1_9STRA</name>
<accession>A0A9N8DSA1</accession>
<feature type="compositionally biased region" description="Low complexity" evidence="1">
    <location>
        <begin position="180"/>
        <end position="190"/>
    </location>
</feature>